<dbReference type="EMBL" id="GBRH01226104">
    <property type="protein sequence ID" value="JAD71791.1"/>
    <property type="molecule type" value="Transcribed_RNA"/>
</dbReference>
<reference evidence="2" key="2">
    <citation type="journal article" date="2015" name="Data Brief">
        <title>Shoot transcriptome of the giant reed, Arundo donax.</title>
        <authorList>
            <person name="Barrero R.A."/>
            <person name="Guerrero F.D."/>
            <person name="Moolhuijzen P."/>
            <person name="Goolsby J.A."/>
            <person name="Tidwell J."/>
            <person name="Bellgard S.E."/>
            <person name="Bellgard M.I."/>
        </authorList>
    </citation>
    <scope>NUCLEOTIDE SEQUENCE</scope>
    <source>
        <tissue evidence="2">Shoot tissue taken approximately 20 cm above the soil surface</tissue>
    </source>
</reference>
<accession>A0A0A9C886</accession>
<feature type="region of interest" description="Disordered" evidence="1">
    <location>
        <begin position="1"/>
        <end position="66"/>
    </location>
</feature>
<feature type="compositionally biased region" description="Polar residues" evidence="1">
    <location>
        <begin position="1"/>
        <end position="13"/>
    </location>
</feature>
<sequence>MSTSNGSINTSAEASAGPEVGEGGRIVATSDVAGLPDKGERRETTAMKNRRAGVEGTQRRISRGPV</sequence>
<organism evidence="2">
    <name type="scientific">Arundo donax</name>
    <name type="common">Giant reed</name>
    <name type="synonym">Donax arundinaceus</name>
    <dbReference type="NCBI Taxonomy" id="35708"/>
    <lineage>
        <taxon>Eukaryota</taxon>
        <taxon>Viridiplantae</taxon>
        <taxon>Streptophyta</taxon>
        <taxon>Embryophyta</taxon>
        <taxon>Tracheophyta</taxon>
        <taxon>Spermatophyta</taxon>
        <taxon>Magnoliopsida</taxon>
        <taxon>Liliopsida</taxon>
        <taxon>Poales</taxon>
        <taxon>Poaceae</taxon>
        <taxon>PACMAD clade</taxon>
        <taxon>Arundinoideae</taxon>
        <taxon>Arundineae</taxon>
        <taxon>Arundo</taxon>
    </lineage>
</organism>
<protein>
    <submittedName>
        <fullName evidence="2">Uncharacterized protein</fullName>
    </submittedName>
</protein>
<evidence type="ECO:0000313" key="2">
    <source>
        <dbReference type="EMBL" id="JAD71791.1"/>
    </source>
</evidence>
<dbReference type="AlphaFoldDB" id="A0A0A9C886"/>
<evidence type="ECO:0000256" key="1">
    <source>
        <dbReference type="SAM" id="MobiDB-lite"/>
    </source>
</evidence>
<reference evidence="2" key="1">
    <citation type="submission" date="2014-09" db="EMBL/GenBank/DDBJ databases">
        <authorList>
            <person name="Magalhaes I.L.F."/>
            <person name="Oliveira U."/>
            <person name="Santos F.R."/>
            <person name="Vidigal T.H.D.A."/>
            <person name="Brescovit A.D."/>
            <person name="Santos A.J."/>
        </authorList>
    </citation>
    <scope>NUCLEOTIDE SEQUENCE</scope>
    <source>
        <tissue evidence="2">Shoot tissue taken approximately 20 cm above the soil surface</tissue>
    </source>
</reference>
<name>A0A0A9C886_ARUDO</name>
<proteinExistence type="predicted"/>